<dbReference type="STRING" id="137658.SAMN05216186_1047"/>
<dbReference type="AlphaFoldDB" id="A0A1G8YI56"/>
<dbReference type="GO" id="GO:0003824">
    <property type="term" value="F:catalytic activity"/>
    <property type="evidence" value="ECO:0007669"/>
    <property type="project" value="InterPro"/>
</dbReference>
<reference evidence="1 2" key="1">
    <citation type="submission" date="2016-10" db="EMBL/GenBank/DDBJ databases">
        <authorList>
            <person name="de Groot N.N."/>
        </authorList>
    </citation>
    <scope>NUCLEOTIDE SEQUENCE [LARGE SCALE GENOMIC DNA]</scope>
    <source>
        <strain evidence="1 2">JCM 21544</strain>
    </source>
</reference>
<dbReference type="InterPro" id="IPR011257">
    <property type="entry name" value="DNA_glycosylase"/>
</dbReference>
<accession>A0A1G8YI56</accession>
<dbReference type="Gene3D" id="1.10.340.30">
    <property type="entry name" value="Hypothetical protein, domain 2"/>
    <property type="match status" value="1"/>
</dbReference>
<dbReference type="RefSeq" id="WP_084334437.1">
    <property type="nucleotide sequence ID" value="NZ_FNFD01000004.1"/>
</dbReference>
<dbReference type="Proteomes" id="UP000198706">
    <property type="component" value="Unassembled WGS sequence"/>
</dbReference>
<proteinExistence type="predicted"/>
<protein>
    <recommendedName>
        <fullName evidence="3">DNA methylase</fullName>
    </recommendedName>
</protein>
<keyword evidence="2" id="KW-1185">Reference proteome</keyword>
<name>A0A1G8YI56_9PSED</name>
<evidence type="ECO:0008006" key="3">
    <source>
        <dbReference type="Google" id="ProtNLM"/>
    </source>
</evidence>
<dbReference type="GO" id="GO:0006281">
    <property type="term" value="P:DNA repair"/>
    <property type="evidence" value="ECO:0007669"/>
    <property type="project" value="InterPro"/>
</dbReference>
<sequence length="144" mass="16636">MAHDINASDLGIDVASGEERALFKWFLASFLFGKRIQQEIAADAYRAIVEKHGRDTPRKLGSCSWQQIVDMLGEGHYVRYDESTADRLLKLCDKLEKEYDGKVSRIRERSADRREVQKRLEAFEGIGPKTAEIFLREVGKVWFR</sequence>
<gene>
    <name evidence="1" type="ORF">SAMN05216186_1047</name>
</gene>
<evidence type="ECO:0000313" key="1">
    <source>
        <dbReference type="EMBL" id="SDK02327.1"/>
    </source>
</evidence>
<evidence type="ECO:0000313" key="2">
    <source>
        <dbReference type="Proteomes" id="UP000198706"/>
    </source>
</evidence>
<organism evidence="1 2">
    <name type="scientific">Pseudomonas indica</name>
    <dbReference type="NCBI Taxonomy" id="137658"/>
    <lineage>
        <taxon>Bacteria</taxon>
        <taxon>Pseudomonadati</taxon>
        <taxon>Pseudomonadota</taxon>
        <taxon>Gammaproteobacteria</taxon>
        <taxon>Pseudomonadales</taxon>
        <taxon>Pseudomonadaceae</taxon>
        <taxon>Pseudomonas</taxon>
    </lineage>
</organism>
<dbReference type="EMBL" id="FNFD01000004">
    <property type="protein sequence ID" value="SDK02327.1"/>
    <property type="molecule type" value="Genomic_DNA"/>
</dbReference>
<dbReference type="SUPFAM" id="SSF48150">
    <property type="entry name" value="DNA-glycosylase"/>
    <property type="match status" value="1"/>
</dbReference>